<dbReference type="Gene3D" id="1.25.40.10">
    <property type="entry name" value="Tetratricopeptide repeat domain"/>
    <property type="match status" value="1"/>
</dbReference>
<dbReference type="EMBL" id="JAAGVY010000010">
    <property type="protein sequence ID" value="NEN23393.1"/>
    <property type="molecule type" value="Genomic_DNA"/>
</dbReference>
<evidence type="ECO:0000313" key="1">
    <source>
        <dbReference type="EMBL" id="NEN23393.1"/>
    </source>
</evidence>
<evidence type="ECO:0000313" key="2">
    <source>
        <dbReference type="Proteomes" id="UP000486602"/>
    </source>
</evidence>
<gene>
    <name evidence="1" type="ORF">G3O08_07760</name>
</gene>
<dbReference type="InterPro" id="IPR011990">
    <property type="entry name" value="TPR-like_helical_dom_sf"/>
</dbReference>
<dbReference type="AlphaFoldDB" id="A0A7K3WP01"/>
<organism evidence="1 2">
    <name type="scientific">Cryomorpha ignava</name>
    <dbReference type="NCBI Taxonomy" id="101383"/>
    <lineage>
        <taxon>Bacteria</taxon>
        <taxon>Pseudomonadati</taxon>
        <taxon>Bacteroidota</taxon>
        <taxon>Flavobacteriia</taxon>
        <taxon>Flavobacteriales</taxon>
        <taxon>Cryomorphaceae</taxon>
        <taxon>Cryomorpha</taxon>
    </lineage>
</organism>
<proteinExistence type="predicted"/>
<dbReference type="Proteomes" id="UP000486602">
    <property type="component" value="Unassembled WGS sequence"/>
</dbReference>
<keyword evidence="2" id="KW-1185">Reference proteome</keyword>
<dbReference type="RefSeq" id="WP_163284569.1">
    <property type="nucleotide sequence ID" value="NZ_JAAGVY010000010.1"/>
</dbReference>
<evidence type="ECO:0008006" key="3">
    <source>
        <dbReference type="Google" id="ProtNLM"/>
    </source>
</evidence>
<comment type="caution">
    <text evidence="1">The sequence shown here is derived from an EMBL/GenBank/DDBJ whole genome shotgun (WGS) entry which is preliminary data.</text>
</comment>
<dbReference type="SUPFAM" id="SSF48452">
    <property type="entry name" value="TPR-like"/>
    <property type="match status" value="1"/>
</dbReference>
<name>A0A7K3WP01_9FLAO</name>
<sequence>MKFGIRTTQIILVLGALILITGLVLAPRIPAEKQLQAEINPVNLKLQQAAAMVQNGENPMQGIAMMREILEEDSTNVDVHWQLAQFSLTSRQIENAAFRFSKVIEFDSEQKYPQAYFWLAQTELELDHKEEAIVLLEKYLTLETDTVVINGVAQMLEKLKQDIH</sequence>
<protein>
    <recommendedName>
        <fullName evidence="3">Tetratricopeptide repeat protein</fullName>
    </recommendedName>
</protein>
<reference evidence="1 2" key="1">
    <citation type="submission" date="2020-02" db="EMBL/GenBank/DDBJ databases">
        <title>Out from the shadows clarifying the taxonomy of the family Cryomorphaceae and related taxa by utilizing the GTDB taxonomic framework.</title>
        <authorList>
            <person name="Bowman J.P."/>
        </authorList>
    </citation>
    <scope>NUCLEOTIDE SEQUENCE [LARGE SCALE GENOMIC DNA]</scope>
    <source>
        <strain evidence="1 2">QSSC 1-22</strain>
    </source>
</reference>
<accession>A0A7K3WP01</accession>